<organism evidence="2 3">
    <name type="scientific">Pristionchus entomophagus</name>
    <dbReference type="NCBI Taxonomy" id="358040"/>
    <lineage>
        <taxon>Eukaryota</taxon>
        <taxon>Metazoa</taxon>
        <taxon>Ecdysozoa</taxon>
        <taxon>Nematoda</taxon>
        <taxon>Chromadorea</taxon>
        <taxon>Rhabditida</taxon>
        <taxon>Rhabditina</taxon>
        <taxon>Diplogasteromorpha</taxon>
        <taxon>Diplogasteroidea</taxon>
        <taxon>Neodiplogasteridae</taxon>
        <taxon>Pristionchus</taxon>
    </lineage>
</organism>
<comment type="caution">
    <text evidence="2">The sequence shown here is derived from an EMBL/GenBank/DDBJ whole genome shotgun (WGS) entry which is preliminary data.</text>
</comment>
<keyword evidence="3" id="KW-1185">Reference proteome</keyword>
<evidence type="ECO:0008006" key="4">
    <source>
        <dbReference type="Google" id="ProtNLM"/>
    </source>
</evidence>
<evidence type="ECO:0000313" key="2">
    <source>
        <dbReference type="EMBL" id="GMS90538.1"/>
    </source>
</evidence>
<dbReference type="Proteomes" id="UP001432027">
    <property type="component" value="Unassembled WGS sequence"/>
</dbReference>
<feature type="non-terminal residue" evidence="2">
    <location>
        <position position="92"/>
    </location>
</feature>
<protein>
    <recommendedName>
        <fullName evidence="4">Glucuronosyltransferase</fullName>
    </recommendedName>
</protein>
<dbReference type="EMBL" id="BTSX01000003">
    <property type="protein sequence ID" value="GMS90538.1"/>
    <property type="molecule type" value="Genomic_DNA"/>
</dbReference>
<evidence type="ECO:0000256" key="1">
    <source>
        <dbReference type="SAM" id="SignalP"/>
    </source>
</evidence>
<keyword evidence="1" id="KW-0732">Signal</keyword>
<evidence type="ECO:0000313" key="3">
    <source>
        <dbReference type="Proteomes" id="UP001432027"/>
    </source>
</evidence>
<proteinExistence type="predicted"/>
<sequence length="92" mass="10159">KRVMRIVCLILIIVATSQITAAYKILVYNSQYSHSHSNFLGNIADILVDAGHDVTSFIPIIDPSVKDGTSKSKKIFVAQAEDTKQHLSTMLK</sequence>
<name>A0AAV5TCL2_9BILA</name>
<dbReference type="AlphaFoldDB" id="A0AAV5TCL2"/>
<feature type="signal peptide" evidence="1">
    <location>
        <begin position="1"/>
        <end position="22"/>
    </location>
</feature>
<reference evidence="2" key="1">
    <citation type="submission" date="2023-10" db="EMBL/GenBank/DDBJ databases">
        <title>Genome assembly of Pristionchus species.</title>
        <authorList>
            <person name="Yoshida K."/>
            <person name="Sommer R.J."/>
        </authorList>
    </citation>
    <scope>NUCLEOTIDE SEQUENCE</scope>
    <source>
        <strain evidence="2">RS0144</strain>
    </source>
</reference>
<feature type="non-terminal residue" evidence="2">
    <location>
        <position position="1"/>
    </location>
</feature>
<accession>A0AAV5TCL2</accession>
<gene>
    <name evidence="2" type="ORF">PENTCL1PPCAC_12713</name>
</gene>
<feature type="chain" id="PRO_5043921546" description="Glucuronosyltransferase" evidence="1">
    <location>
        <begin position="23"/>
        <end position="92"/>
    </location>
</feature>
<dbReference type="SUPFAM" id="SSF53756">
    <property type="entry name" value="UDP-Glycosyltransferase/glycogen phosphorylase"/>
    <property type="match status" value="1"/>
</dbReference>